<protein>
    <submittedName>
        <fullName evidence="2">FAD dependent oxidoreductase superfamily protein</fullName>
    </submittedName>
</protein>
<dbReference type="GO" id="GO:0005737">
    <property type="term" value="C:cytoplasm"/>
    <property type="evidence" value="ECO:0007669"/>
    <property type="project" value="TreeGrafter"/>
</dbReference>
<accession>A0AAD9A4X2</accession>
<dbReference type="EMBL" id="JAQOWY010000476">
    <property type="protein sequence ID" value="KAK1841506.1"/>
    <property type="molecule type" value="Genomic_DNA"/>
</dbReference>
<dbReference type="SUPFAM" id="SSF51905">
    <property type="entry name" value="FAD/NAD(P)-binding domain"/>
    <property type="match status" value="1"/>
</dbReference>
<reference evidence="2" key="1">
    <citation type="submission" date="2023-01" db="EMBL/GenBank/DDBJ databases">
        <title>Colletotrichum chrysophilum M932 genome sequence.</title>
        <authorList>
            <person name="Baroncelli R."/>
        </authorList>
    </citation>
    <scope>NUCLEOTIDE SEQUENCE</scope>
    <source>
        <strain evidence="2">M932</strain>
    </source>
</reference>
<gene>
    <name evidence="2" type="ORF">CCHR01_15867</name>
</gene>
<dbReference type="PANTHER" id="PTHR13847:SF213">
    <property type="entry name" value="DEPENDENT OXIDOREDUCTASE, PUTATIVE-RELATED"/>
    <property type="match status" value="1"/>
</dbReference>
<dbReference type="PANTHER" id="PTHR13847">
    <property type="entry name" value="SARCOSINE DEHYDROGENASE-RELATED"/>
    <property type="match status" value="1"/>
</dbReference>
<feature type="domain" description="FAD dependent oxidoreductase" evidence="1">
    <location>
        <begin position="75"/>
        <end position="485"/>
    </location>
</feature>
<dbReference type="InterPro" id="IPR036188">
    <property type="entry name" value="FAD/NAD-bd_sf"/>
</dbReference>
<keyword evidence="3" id="KW-1185">Reference proteome</keyword>
<evidence type="ECO:0000313" key="2">
    <source>
        <dbReference type="EMBL" id="KAK1841506.1"/>
    </source>
</evidence>
<organism evidence="2 3">
    <name type="scientific">Colletotrichum chrysophilum</name>
    <dbReference type="NCBI Taxonomy" id="1836956"/>
    <lineage>
        <taxon>Eukaryota</taxon>
        <taxon>Fungi</taxon>
        <taxon>Dikarya</taxon>
        <taxon>Ascomycota</taxon>
        <taxon>Pezizomycotina</taxon>
        <taxon>Sordariomycetes</taxon>
        <taxon>Hypocreomycetidae</taxon>
        <taxon>Glomerellales</taxon>
        <taxon>Glomerellaceae</taxon>
        <taxon>Colletotrichum</taxon>
        <taxon>Colletotrichum gloeosporioides species complex</taxon>
    </lineage>
</organism>
<dbReference type="Proteomes" id="UP001243330">
    <property type="component" value="Unassembled WGS sequence"/>
</dbReference>
<comment type="caution">
    <text evidence="2">The sequence shown here is derived from an EMBL/GenBank/DDBJ whole genome shotgun (WGS) entry which is preliminary data.</text>
</comment>
<evidence type="ECO:0000259" key="1">
    <source>
        <dbReference type="Pfam" id="PF01266"/>
    </source>
</evidence>
<dbReference type="Pfam" id="PF01266">
    <property type="entry name" value="DAO"/>
    <property type="match status" value="1"/>
</dbReference>
<dbReference type="Gene3D" id="3.30.9.10">
    <property type="entry name" value="D-Amino Acid Oxidase, subunit A, domain 2"/>
    <property type="match status" value="1"/>
</dbReference>
<proteinExistence type="predicted"/>
<name>A0AAD9A4X2_9PEZI</name>
<dbReference type="InterPro" id="IPR006076">
    <property type="entry name" value="FAD-dep_OxRdtase"/>
</dbReference>
<dbReference type="AlphaFoldDB" id="A0AAD9A4X2"/>
<dbReference type="Gene3D" id="3.50.50.60">
    <property type="entry name" value="FAD/NAD(P)-binding domain"/>
    <property type="match status" value="1"/>
</dbReference>
<evidence type="ECO:0000313" key="3">
    <source>
        <dbReference type="Proteomes" id="UP001243330"/>
    </source>
</evidence>
<sequence length="528" mass="58051">MADTRTRKAKDRLLAVAKGLQPQDSMPKDFIERLTACLVADPLLPRPNPSISLWQEPPHPTLATVQSTNLPSYADFVVIGSGITGCSVTKGLLENEVLGSGDNPSQVVVLEARNLCSGATGRNGGQLVSPVGHTFAGLVERFGTATAMEMARFSLMNIERVMDMVRDMGPEIQTESEIRDLVKVMVPETEFAWLESLSSLEEFREAFPEHRYLHKVFEQKELIKEWNVKVGFGTIVHKAGAIWPYRLITGIFESLLGQYPNRLSIETNTPVTAISQSSSPQEETANTTYKYKITTPRGTVHAKQVIHCTNANASHLLKPLRGKMYPYRGTMSVQKAGKHLENVGNSASWSLLNKPTLDHNTGLYDGGLYYLQQNGLTGDIWVGGGSSSIFGTLSSDDTSVPGQAMKDLARLLPNYFFKGWPQGEEPEIRGMWTGLQCHTSDGLPLIGKIPGSASGRESSDAEWICGGYNGYGMDKAWLSGEALVKMIAGEGVPEWLPKVFLITETRFEQALTLEKALDRWISLARESK</sequence>